<dbReference type="GO" id="GO:0003677">
    <property type="term" value="F:DNA binding"/>
    <property type="evidence" value="ECO:0007669"/>
    <property type="project" value="InterPro"/>
</dbReference>
<dbReference type="Proteomes" id="UP000789396">
    <property type="component" value="Unassembled WGS sequence"/>
</dbReference>
<evidence type="ECO:0000313" key="1">
    <source>
        <dbReference type="EMBL" id="CAG8801619.1"/>
    </source>
</evidence>
<evidence type="ECO:0000313" key="2">
    <source>
        <dbReference type="Proteomes" id="UP000789396"/>
    </source>
</evidence>
<dbReference type="EMBL" id="CAJVPZ010072623">
    <property type="protein sequence ID" value="CAG8801619.1"/>
    <property type="molecule type" value="Genomic_DNA"/>
</dbReference>
<sequence length="113" mass="13057">GAYDLPENPSPLEKMKYDICQNILGYKLTNHSTTQQIAQQIQLSIAETEELLFCRIEKFTLDRLVVYASKLFSPSHIKITNNLILEILEQKLHAQKVNPMSDSHRLWGKDVFL</sequence>
<organism evidence="1 2">
    <name type="scientific">Racocetra fulgida</name>
    <dbReference type="NCBI Taxonomy" id="60492"/>
    <lineage>
        <taxon>Eukaryota</taxon>
        <taxon>Fungi</taxon>
        <taxon>Fungi incertae sedis</taxon>
        <taxon>Mucoromycota</taxon>
        <taxon>Glomeromycotina</taxon>
        <taxon>Glomeromycetes</taxon>
        <taxon>Diversisporales</taxon>
        <taxon>Gigasporaceae</taxon>
        <taxon>Racocetra</taxon>
    </lineage>
</organism>
<keyword evidence="2" id="KW-1185">Reference proteome</keyword>
<protein>
    <submittedName>
        <fullName evidence="1">13721_t:CDS:1</fullName>
    </submittedName>
</protein>
<proteinExistence type="predicted"/>
<dbReference type="Gene3D" id="1.10.260.40">
    <property type="entry name" value="lambda repressor-like DNA-binding domains"/>
    <property type="match status" value="1"/>
</dbReference>
<dbReference type="InterPro" id="IPR010982">
    <property type="entry name" value="Lambda_DNA-bd_dom_sf"/>
</dbReference>
<dbReference type="OrthoDB" id="2418036at2759"/>
<feature type="non-terminal residue" evidence="1">
    <location>
        <position position="113"/>
    </location>
</feature>
<dbReference type="AlphaFoldDB" id="A0A9N9JX62"/>
<name>A0A9N9JX62_9GLOM</name>
<reference evidence="1" key="1">
    <citation type="submission" date="2021-06" db="EMBL/GenBank/DDBJ databases">
        <authorList>
            <person name="Kallberg Y."/>
            <person name="Tangrot J."/>
            <person name="Rosling A."/>
        </authorList>
    </citation>
    <scope>NUCLEOTIDE SEQUENCE</scope>
    <source>
        <strain evidence="1">IN212</strain>
    </source>
</reference>
<accession>A0A9N9JX62</accession>
<comment type="caution">
    <text evidence="1">The sequence shown here is derived from an EMBL/GenBank/DDBJ whole genome shotgun (WGS) entry which is preliminary data.</text>
</comment>
<gene>
    <name evidence="1" type="ORF">RFULGI_LOCUS17791</name>
</gene>